<evidence type="ECO:0000313" key="2">
    <source>
        <dbReference type="Proteomes" id="UP000557307"/>
    </source>
</evidence>
<dbReference type="AlphaFoldDB" id="A0A840TQU6"/>
<dbReference type="RefSeq" id="WP_184178114.1">
    <property type="nucleotide sequence ID" value="NZ_JACHGF010000011.1"/>
</dbReference>
<evidence type="ECO:0000313" key="1">
    <source>
        <dbReference type="EMBL" id="MBB5286706.1"/>
    </source>
</evidence>
<gene>
    <name evidence="1" type="ORF">HNQ92_004867</name>
</gene>
<dbReference type="Proteomes" id="UP000557307">
    <property type="component" value="Unassembled WGS sequence"/>
</dbReference>
<comment type="caution">
    <text evidence="1">The sequence shown here is derived from an EMBL/GenBank/DDBJ whole genome shotgun (WGS) entry which is preliminary data.</text>
</comment>
<keyword evidence="2" id="KW-1185">Reference proteome</keyword>
<organism evidence="1 2">
    <name type="scientific">Rhabdobacter roseus</name>
    <dbReference type="NCBI Taxonomy" id="1655419"/>
    <lineage>
        <taxon>Bacteria</taxon>
        <taxon>Pseudomonadati</taxon>
        <taxon>Bacteroidota</taxon>
        <taxon>Cytophagia</taxon>
        <taxon>Cytophagales</taxon>
        <taxon>Cytophagaceae</taxon>
        <taxon>Rhabdobacter</taxon>
    </lineage>
</organism>
<proteinExistence type="predicted"/>
<sequence length="78" mass="8734">MIKVFMALSCFKVWLLDAFGIEGRKGRAVGASAGRYLLRSKAIALAIWQIKVFQEKISRQVPKRGLFVSGRSCAEMNE</sequence>
<dbReference type="EMBL" id="JACHGF010000011">
    <property type="protein sequence ID" value="MBB5286706.1"/>
    <property type="molecule type" value="Genomic_DNA"/>
</dbReference>
<accession>A0A840TQU6</accession>
<protein>
    <submittedName>
        <fullName evidence="1">Uncharacterized protein</fullName>
    </submittedName>
</protein>
<name>A0A840TQU6_9BACT</name>
<reference evidence="1 2" key="1">
    <citation type="submission" date="2020-08" db="EMBL/GenBank/DDBJ databases">
        <title>Genomic Encyclopedia of Type Strains, Phase IV (KMG-IV): sequencing the most valuable type-strain genomes for metagenomic binning, comparative biology and taxonomic classification.</title>
        <authorList>
            <person name="Goeker M."/>
        </authorList>
    </citation>
    <scope>NUCLEOTIDE SEQUENCE [LARGE SCALE GENOMIC DNA]</scope>
    <source>
        <strain evidence="1 2">DSM 105074</strain>
    </source>
</reference>